<keyword evidence="1" id="KW-0479">Metal-binding</keyword>
<dbReference type="PANTHER" id="PTHR31286">
    <property type="entry name" value="GLYCINE-RICH CELL WALL STRUCTURAL PROTEIN 1.8-LIKE"/>
    <property type="match status" value="1"/>
</dbReference>
<keyword evidence="5" id="KW-1185">Reference proteome</keyword>
<dbReference type="InterPro" id="IPR040256">
    <property type="entry name" value="At4g02000-like"/>
</dbReference>
<evidence type="ECO:0000256" key="2">
    <source>
        <dbReference type="SAM" id="MobiDB-lite"/>
    </source>
</evidence>
<evidence type="ECO:0000313" key="4">
    <source>
        <dbReference type="EMBL" id="KAK9032864.1"/>
    </source>
</evidence>
<keyword evidence="1" id="KW-0863">Zinc-finger</keyword>
<name>A0ABR2T636_9ROSI</name>
<keyword evidence="1" id="KW-0862">Zinc</keyword>
<evidence type="ECO:0000256" key="1">
    <source>
        <dbReference type="PROSITE-ProRule" id="PRU00047"/>
    </source>
</evidence>
<evidence type="ECO:0000313" key="5">
    <source>
        <dbReference type="Proteomes" id="UP001396334"/>
    </source>
</evidence>
<dbReference type="PANTHER" id="PTHR31286:SF173">
    <property type="entry name" value="DUF4283 DOMAIN-CONTAINING PROTEIN"/>
    <property type="match status" value="1"/>
</dbReference>
<dbReference type="EMBL" id="JBBPBN010000008">
    <property type="protein sequence ID" value="KAK9032864.1"/>
    <property type="molecule type" value="Genomic_DNA"/>
</dbReference>
<dbReference type="InterPro" id="IPR001878">
    <property type="entry name" value="Znf_CCHC"/>
</dbReference>
<protein>
    <recommendedName>
        <fullName evidence="3">CCHC-type domain-containing protein</fullName>
    </recommendedName>
</protein>
<dbReference type="Proteomes" id="UP001396334">
    <property type="component" value="Unassembled WGS sequence"/>
</dbReference>
<feature type="domain" description="CCHC-type" evidence="3">
    <location>
        <begin position="149"/>
        <end position="164"/>
    </location>
</feature>
<dbReference type="SUPFAM" id="SSF57756">
    <property type="entry name" value="Retrovirus zinc finger-like domains"/>
    <property type="match status" value="1"/>
</dbReference>
<evidence type="ECO:0000259" key="3">
    <source>
        <dbReference type="PROSITE" id="PS50158"/>
    </source>
</evidence>
<dbReference type="PROSITE" id="PS50158">
    <property type="entry name" value="ZF_CCHC"/>
    <property type="match status" value="1"/>
</dbReference>
<proteinExistence type="predicted"/>
<accession>A0ABR2T636</accession>
<comment type="caution">
    <text evidence="4">The sequence shown here is derived from an EMBL/GenBank/DDBJ whole genome shotgun (WGS) entry which is preliminary data.</text>
</comment>
<sequence length="199" mass="22497">MSTASTHNPKKQCRRDNEPPDIGDLITSEDIEILEGKVLRSVVDGIIHIDFSDRIRDLTIKSLDQTILHPRKIVAWVRLPVTLYKRNLISEIGESIGPIIKIDFQTESGRRGRFARMAISIDLHKPLVSKLVINGRVQIVEYESLLTVCFSCGTYGHVKENCPKLNLTVVPDPPIISAPTNAPHPTEKEDFRPWMVVER</sequence>
<dbReference type="InterPro" id="IPR036875">
    <property type="entry name" value="Znf_CCHC_sf"/>
</dbReference>
<organism evidence="4 5">
    <name type="scientific">Hibiscus sabdariffa</name>
    <name type="common">roselle</name>
    <dbReference type="NCBI Taxonomy" id="183260"/>
    <lineage>
        <taxon>Eukaryota</taxon>
        <taxon>Viridiplantae</taxon>
        <taxon>Streptophyta</taxon>
        <taxon>Embryophyta</taxon>
        <taxon>Tracheophyta</taxon>
        <taxon>Spermatophyta</taxon>
        <taxon>Magnoliopsida</taxon>
        <taxon>eudicotyledons</taxon>
        <taxon>Gunneridae</taxon>
        <taxon>Pentapetalae</taxon>
        <taxon>rosids</taxon>
        <taxon>malvids</taxon>
        <taxon>Malvales</taxon>
        <taxon>Malvaceae</taxon>
        <taxon>Malvoideae</taxon>
        <taxon>Hibiscus</taxon>
    </lineage>
</organism>
<reference evidence="4 5" key="1">
    <citation type="journal article" date="2024" name="G3 (Bethesda)">
        <title>Genome assembly of Hibiscus sabdariffa L. provides insights into metabolisms of medicinal natural products.</title>
        <authorList>
            <person name="Kim T."/>
        </authorList>
    </citation>
    <scope>NUCLEOTIDE SEQUENCE [LARGE SCALE GENOMIC DNA]</scope>
    <source>
        <strain evidence="4">TK-2024</strain>
        <tissue evidence="4">Old leaves</tissue>
    </source>
</reference>
<feature type="region of interest" description="Disordered" evidence="2">
    <location>
        <begin position="1"/>
        <end position="23"/>
    </location>
</feature>
<gene>
    <name evidence="4" type="ORF">V6N11_017906</name>
</gene>